<feature type="transmembrane region" description="Helical" evidence="14">
    <location>
        <begin position="268"/>
        <end position="293"/>
    </location>
</feature>
<evidence type="ECO:0000256" key="5">
    <source>
        <dbReference type="ARBA" id="ARBA00022692"/>
    </source>
</evidence>
<feature type="compositionally biased region" description="Basic and acidic residues" evidence="13">
    <location>
        <begin position="567"/>
        <end position="577"/>
    </location>
</feature>
<evidence type="ECO:0000256" key="3">
    <source>
        <dbReference type="ARBA" id="ARBA00012483"/>
    </source>
</evidence>
<dbReference type="OrthoDB" id="21204at2759"/>
<dbReference type="PROSITE" id="PS50089">
    <property type="entry name" value="ZF_RING_2"/>
    <property type="match status" value="1"/>
</dbReference>
<comment type="catalytic activity">
    <reaction evidence="1">
        <text>S-ubiquitinyl-[E2 ubiquitin-conjugating enzyme]-L-cysteine + [acceptor protein]-L-lysine = [E2 ubiquitin-conjugating enzyme]-L-cysteine + N(6)-ubiquitinyl-[acceptor protein]-L-lysine.</text>
        <dbReference type="EC" id="2.3.2.27"/>
    </reaction>
</comment>
<feature type="region of interest" description="Disordered" evidence="13">
    <location>
        <begin position="555"/>
        <end position="577"/>
    </location>
</feature>
<keyword evidence="8" id="KW-0833">Ubl conjugation pathway</keyword>
<evidence type="ECO:0000256" key="12">
    <source>
        <dbReference type="PROSITE-ProRule" id="PRU00175"/>
    </source>
</evidence>
<keyword evidence="9" id="KW-0862">Zinc</keyword>
<keyword evidence="10 14" id="KW-1133">Transmembrane helix</keyword>
<evidence type="ECO:0000256" key="2">
    <source>
        <dbReference type="ARBA" id="ARBA00004141"/>
    </source>
</evidence>
<keyword evidence="4" id="KW-0808">Transferase</keyword>
<name>A0A1J9QC57_9EURO</name>
<dbReference type="Pfam" id="PF13639">
    <property type="entry name" value="zf-RING_2"/>
    <property type="match status" value="1"/>
</dbReference>
<gene>
    <name evidence="16" type="ORF">AJ78_02126</name>
</gene>
<evidence type="ECO:0000259" key="15">
    <source>
        <dbReference type="PROSITE" id="PS50089"/>
    </source>
</evidence>
<dbReference type="CDD" id="cd16473">
    <property type="entry name" value="RING-H2_RNF103"/>
    <property type="match status" value="1"/>
</dbReference>
<sequence length="619" mass="68493">MPQVERTTHQKPLNDMLFRLLCYANAFLSEVGDFYLGLVNMSIADPSPTVHSSSANGFDVVILAIPSSVASSLTRPVQLDPSISFELSIGDRIRTLSTTNAITGDAIRGLLYVPELDSESPCRQTTAPFIPTNVTRLSNLPGIRKVISIAPWISSACTISFLESQSRNPPDAAVFYLPDASTTIPPPADHPTWNLGDDDSWKKINRYPVYVIPGAYGVIVMRALSEYSGNLTDVPYGEELLRRFRDDELIRVSSKIALASSTGSLPSLWIFLLAVVATLIGIAFFSSIAMRVIQARQLRSLERRVAAGEVDLETLGIKRLNVPQSILDKMPLYICDGSGRVELLIPPTTEMTPDSTEEPSKLPLDKKNYSQLISNLRWISSASQALSTLKSTFSSQDTSPPSASNIEVSSCSPRAQTTPIDNNQHAQPTFSQTTCPICLDDYDSGETTVRQLPCQHIFHPECIDNFLLRNSSLCPVCKKSVLPRGYCPEKITRSMVRQERLARRIRLAQAAETGEAGYDMTRPASLGDGNHLSQERTAERRRSFRNSVVDILRQARTSPQVAASPATRDRSSRQRQEEMRLRAVAMLGDRPVVADEERTRTASRSKFLNLLHKIFPAIR</sequence>
<dbReference type="Gene3D" id="3.30.40.10">
    <property type="entry name" value="Zinc/RING finger domain, C3HC4 (zinc finger)"/>
    <property type="match status" value="1"/>
</dbReference>
<evidence type="ECO:0000256" key="7">
    <source>
        <dbReference type="ARBA" id="ARBA00022771"/>
    </source>
</evidence>
<feature type="domain" description="RING-type" evidence="15">
    <location>
        <begin position="435"/>
        <end position="478"/>
    </location>
</feature>
<feature type="region of interest" description="Disordered" evidence="13">
    <location>
        <begin position="514"/>
        <end position="543"/>
    </location>
</feature>
<dbReference type="InterPro" id="IPR013083">
    <property type="entry name" value="Znf_RING/FYVE/PHD"/>
</dbReference>
<evidence type="ECO:0000256" key="13">
    <source>
        <dbReference type="SAM" id="MobiDB-lite"/>
    </source>
</evidence>
<dbReference type="EC" id="2.3.2.27" evidence="3"/>
<evidence type="ECO:0000256" key="14">
    <source>
        <dbReference type="SAM" id="Phobius"/>
    </source>
</evidence>
<dbReference type="InterPro" id="IPR001841">
    <property type="entry name" value="Znf_RING"/>
</dbReference>
<dbReference type="GO" id="GO:0008270">
    <property type="term" value="F:zinc ion binding"/>
    <property type="evidence" value="ECO:0007669"/>
    <property type="project" value="UniProtKB-KW"/>
</dbReference>
<keyword evidence="6" id="KW-0479">Metal-binding</keyword>
<protein>
    <recommendedName>
        <fullName evidence="3">RING-type E3 ubiquitin transferase</fullName>
        <ecNumber evidence="3">2.3.2.27</ecNumber>
    </recommendedName>
</protein>
<dbReference type="GO" id="GO:0006511">
    <property type="term" value="P:ubiquitin-dependent protein catabolic process"/>
    <property type="evidence" value="ECO:0007669"/>
    <property type="project" value="TreeGrafter"/>
</dbReference>
<evidence type="ECO:0000256" key="9">
    <source>
        <dbReference type="ARBA" id="ARBA00022833"/>
    </source>
</evidence>
<evidence type="ECO:0000313" key="16">
    <source>
        <dbReference type="EMBL" id="OJD17827.1"/>
    </source>
</evidence>
<dbReference type="VEuPathDB" id="FungiDB:AJ78_02126"/>
<keyword evidence="5 14" id="KW-0812">Transmembrane</keyword>
<dbReference type="Proteomes" id="UP000182235">
    <property type="component" value="Unassembled WGS sequence"/>
</dbReference>
<evidence type="ECO:0000256" key="10">
    <source>
        <dbReference type="ARBA" id="ARBA00022989"/>
    </source>
</evidence>
<dbReference type="SUPFAM" id="SSF57850">
    <property type="entry name" value="RING/U-box"/>
    <property type="match status" value="1"/>
</dbReference>
<dbReference type="PANTHER" id="PTHR45977">
    <property type="entry name" value="TARGET OF ERK KINASE MPK-1"/>
    <property type="match status" value="1"/>
</dbReference>
<evidence type="ECO:0000313" key="17">
    <source>
        <dbReference type="Proteomes" id="UP000182235"/>
    </source>
</evidence>
<evidence type="ECO:0000256" key="1">
    <source>
        <dbReference type="ARBA" id="ARBA00000900"/>
    </source>
</evidence>
<comment type="caution">
    <text evidence="16">The sequence shown here is derived from an EMBL/GenBank/DDBJ whole genome shotgun (WGS) entry which is preliminary data.</text>
</comment>
<dbReference type="GO" id="GO:0016567">
    <property type="term" value="P:protein ubiquitination"/>
    <property type="evidence" value="ECO:0007669"/>
    <property type="project" value="TreeGrafter"/>
</dbReference>
<dbReference type="AlphaFoldDB" id="A0A1J9QC57"/>
<dbReference type="GO" id="GO:0016020">
    <property type="term" value="C:membrane"/>
    <property type="evidence" value="ECO:0007669"/>
    <property type="project" value="UniProtKB-SubCell"/>
</dbReference>
<keyword evidence="17" id="KW-1185">Reference proteome</keyword>
<dbReference type="GO" id="GO:0061630">
    <property type="term" value="F:ubiquitin protein ligase activity"/>
    <property type="evidence" value="ECO:0007669"/>
    <property type="project" value="UniProtKB-EC"/>
</dbReference>
<proteinExistence type="predicted"/>
<feature type="region of interest" description="Disordered" evidence="13">
    <location>
        <begin position="392"/>
        <end position="427"/>
    </location>
</feature>
<dbReference type="PANTHER" id="PTHR45977:SF4">
    <property type="entry name" value="RING-TYPE DOMAIN-CONTAINING PROTEIN"/>
    <property type="match status" value="1"/>
</dbReference>
<organism evidence="16 17">
    <name type="scientific">Emergomyces pasteurianus Ep9510</name>
    <dbReference type="NCBI Taxonomy" id="1447872"/>
    <lineage>
        <taxon>Eukaryota</taxon>
        <taxon>Fungi</taxon>
        <taxon>Dikarya</taxon>
        <taxon>Ascomycota</taxon>
        <taxon>Pezizomycotina</taxon>
        <taxon>Eurotiomycetes</taxon>
        <taxon>Eurotiomycetidae</taxon>
        <taxon>Onygenales</taxon>
        <taxon>Ajellomycetaceae</taxon>
        <taxon>Emergomyces</taxon>
    </lineage>
</organism>
<evidence type="ECO:0000256" key="4">
    <source>
        <dbReference type="ARBA" id="ARBA00022679"/>
    </source>
</evidence>
<evidence type="ECO:0000256" key="8">
    <source>
        <dbReference type="ARBA" id="ARBA00022786"/>
    </source>
</evidence>
<dbReference type="STRING" id="1447872.A0A1J9QC57"/>
<reference evidence="16 17" key="1">
    <citation type="submission" date="2015-07" db="EMBL/GenBank/DDBJ databases">
        <title>Emmonsia species relationships and genome sequence.</title>
        <authorList>
            <consortium name="The Broad Institute Genomics Platform"/>
            <person name="Cuomo C.A."/>
            <person name="Munoz J.F."/>
            <person name="Imamovic A."/>
            <person name="Priest M.E."/>
            <person name="Young S."/>
            <person name="Clay O.K."/>
            <person name="McEwen J.G."/>
        </authorList>
    </citation>
    <scope>NUCLEOTIDE SEQUENCE [LARGE SCALE GENOMIC DNA]</scope>
    <source>
        <strain evidence="16 17">UAMH 9510</strain>
    </source>
</reference>
<comment type="subcellular location">
    <subcellularLocation>
        <location evidence="2">Membrane</location>
        <topology evidence="2">Multi-pass membrane protein</topology>
    </subcellularLocation>
</comment>
<evidence type="ECO:0000256" key="6">
    <source>
        <dbReference type="ARBA" id="ARBA00022723"/>
    </source>
</evidence>
<evidence type="ECO:0000256" key="11">
    <source>
        <dbReference type="ARBA" id="ARBA00023136"/>
    </source>
</evidence>
<accession>A0A1J9QC57</accession>
<dbReference type="EMBL" id="LGRN01000054">
    <property type="protein sequence ID" value="OJD17827.1"/>
    <property type="molecule type" value="Genomic_DNA"/>
</dbReference>
<keyword evidence="7 12" id="KW-0863">Zinc-finger</keyword>
<keyword evidence="11 14" id="KW-0472">Membrane</keyword>
<dbReference type="SMART" id="SM00184">
    <property type="entry name" value="RING"/>
    <property type="match status" value="1"/>
</dbReference>